<evidence type="ECO:0000313" key="2">
    <source>
        <dbReference type="Proteomes" id="UP000266841"/>
    </source>
</evidence>
<dbReference type="Proteomes" id="UP000266841">
    <property type="component" value="Unassembled WGS sequence"/>
</dbReference>
<sequence length="177" mass="20139">MLVATEWGARSRGNGSSWWRELVERWTDEATFELYASRVSARGGGRFIDELQSTVEAYVWWLKPTSSGWNWKIDMSSPAQNNMRVKRRRRVTNEHNKMISIKSVSQVEDRPLSWVAGERNASLDQHSMEDPTLEVAGVRGLMRFIEPSGATVMYEEGTAMTTGKAERMSTYPLGSLM</sequence>
<comment type="caution">
    <text evidence="1">The sequence shown here is derived from an EMBL/GenBank/DDBJ whole genome shotgun (WGS) entry which is preliminary data.</text>
</comment>
<keyword evidence="2" id="KW-1185">Reference proteome</keyword>
<protein>
    <submittedName>
        <fullName evidence="1">Uncharacterized protein</fullName>
    </submittedName>
</protein>
<organism evidence="1 2">
    <name type="scientific">Thalassiosira oceanica</name>
    <name type="common">Marine diatom</name>
    <dbReference type="NCBI Taxonomy" id="159749"/>
    <lineage>
        <taxon>Eukaryota</taxon>
        <taxon>Sar</taxon>
        <taxon>Stramenopiles</taxon>
        <taxon>Ochrophyta</taxon>
        <taxon>Bacillariophyta</taxon>
        <taxon>Coscinodiscophyceae</taxon>
        <taxon>Thalassiosirophycidae</taxon>
        <taxon>Thalassiosirales</taxon>
        <taxon>Thalassiosiraceae</taxon>
        <taxon>Thalassiosira</taxon>
    </lineage>
</organism>
<evidence type="ECO:0000313" key="1">
    <source>
        <dbReference type="EMBL" id="EJK64852.1"/>
    </source>
</evidence>
<accession>K0T336</accession>
<gene>
    <name evidence="1" type="ORF">THAOC_14368</name>
</gene>
<dbReference type="AlphaFoldDB" id="K0T336"/>
<name>K0T336_THAOC</name>
<proteinExistence type="predicted"/>
<reference evidence="1 2" key="1">
    <citation type="journal article" date="2012" name="Genome Biol.">
        <title>Genome and low-iron response of an oceanic diatom adapted to chronic iron limitation.</title>
        <authorList>
            <person name="Lommer M."/>
            <person name="Specht M."/>
            <person name="Roy A.S."/>
            <person name="Kraemer L."/>
            <person name="Andreson R."/>
            <person name="Gutowska M.A."/>
            <person name="Wolf J."/>
            <person name="Bergner S.V."/>
            <person name="Schilhabel M.B."/>
            <person name="Klostermeier U.C."/>
            <person name="Beiko R.G."/>
            <person name="Rosenstiel P."/>
            <person name="Hippler M."/>
            <person name="Laroche J."/>
        </authorList>
    </citation>
    <scope>NUCLEOTIDE SEQUENCE [LARGE SCALE GENOMIC DNA]</scope>
    <source>
        <strain evidence="1 2">CCMP1005</strain>
    </source>
</reference>
<dbReference type="EMBL" id="AGNL01016770">
    <property type="protein sequence ID" value="EJK64852.1"/>
    <property type="molecule type" value="Genomic_DNA"/>
</dbReference>